<dbReference type="AlphaFoldDB" id="A0A645BE24"/>
<organism evidence="1">
    <name type="scientific">bioreactor metagenome</name>
    <dbReference type="NCBI Taxonomy" id="1076179"/>
    <lineage>
        <taxon>unclassified sequences</taxon>
        <taxon>metagenomes</taxon>
        <taxon>ecological metagenomes</taxon>
    </lineage>
</organism>
<protein>
    <submittedName>
        <fullName evidence="1">Uncharacterized protein</fullName>
    </submittedName>
</protein>
<sequence>MSPKEEKAGGERLTVEVGIAMQIILGQGIPKERILPFQFQGEVVDGTNEIIHTRPDFLIIRAVLGKIVALIAGKDGKRGFRSCVGNIIFIDAHLLKSHPTAVPPIIFNRAVLTETKQFQSLLLGFRDIFGYGSCSVSTKITVGMQVGFLLYIVLCVHGRFLASIDDI</sequence>
<proteinExistence type="predicted"/>
<dbReference type="EMBL" id="VSSQ01019557">
    <property type="protein sequence ID" value="MPM63700.1"/>
    <property type="molecule type" value="Genomic_DNA"/>
</dbReference>
<evidence type="ECO:0000313" key="1">
    <source>
        <dbReference type="EMBL" id="MPM63700.1"/>
    </source>
</evidence>
<comment type="caution">
    <text evidence="1">The sequence shown here is derived from an EMBL/GenBank/DDBJ whole genome shotgun (WGS) entry which is preliminary data.</text>
</comment>
<gene>
    <name evidence="1" type="ORF">SDC9_110582</name>
</gene>
<reference evidence="1" key="1">
    <citation type="submission" date="2019-08" db="EMBL/GenBank/DDBJ databases">
        <authorList>
            <person name="Kucharzyk K."/>
            <person name="Murdoch R.W."/>
            <person name="Higgins S."/>
            <person name="Loffler F."/>
        </authorList>
    </citation>
    <scope>NUCLEOTIDE SEQUENCE</scope>
</reference>
<accession>A0A645BE24</accession>
<name>A0A645BE24_9ZZZZ</name>